<feature type="region of interest" description="Disordered" evidence="1">
    <location>
        <begin position="1"/>
        <end position="72"/>
    </location>
</feature>
<dbReference type="PANTHER" id="PTHR33087:SF51">
    <property type="entry name" value="CCHC-TYPE DOMAIN-CONTAINING PROTEIN"/>
    <property type="match status" value="1"/>
</dbReference>
<dbReference type="InterPro" id="IPR036875">
    <property type="entry name" value="Znf_CCHC_sf"/>
</dbReference>
<feature type="region of interest" description="Disordered" evidence="1">
    <location>
        <begin position="776"/>
        <end position="810"/>
    </location>
</feature>
<protein>
    <recommendedName>
        <fullName evidence="2">CCHC-type domain-containing protein</fullName>
    </recommendedName>
</protein>
<dbReference type="InterPro" id="IPR001878">
    <property type="entry name" value="Znf_CCHC"/>
</dbReference>
<feature type="compositionally biased region" description="Low complexity" evidence="1">
    <location>
        <begin position="1"/>
        <end position="13"/>
    </location>
</feature>
<comment type="caution">
    <text evidence="3">The sequence shown here is derived from an EMBL/GenBank/DDBJ whole genome shotgun (WGS) entry which is preliminary data.</text>
</comment>
<dbReference type="InterPro" id="IPR053253">
    <property type="entry name" value="Sex_diff_modulator"/>
</dbReference>
<feature type="compositionally biased region" description="Low complexity" evidence="1">
    <location>
        <begin position="61"/>
        <end position="72"/>
    </location>
</feature>
<dbReference type="Gene3D" id="4.10.60.10">
    <property type="entry name" value="Zinc finger, CCHC-type"/>
    <property type="match status" value="1"/>
</dbReference>
<keyword evidence="4" id="KW-1185">Reference proteome</keyword>
<dbReference type="AlphaFoldDB" id="A0A8T0MIH8"/>
<dbReference type="Proteomes" id="UP000823388">
    <property type="component" value="Chromosome 9N"/>
</dbReference>
<dbReference type="SMART" id="SM00343">
    <property type="entry name" value="ZnF_C2HC"/>
    <property type="match status" value="2"/>
</dbReference>
<feature type="region of interest" description="Disordered" evidence="1">
    <location>
        <begin position="718"/>
        <end position="737"/>
    </location>
</feature>
<reference evidence="3" key="1">
    <citation type="submission" date="2020-05" db="EMBL/GenBank/DDBJ databases">
        <title>WGS assembly of Panicum virgatum.</title>
        <authorList>
            <person name="Lovell J.T."/>
            <person name="Jenkins J."/>
            <person name="Shu S."/>
            <person name="Juenger T.E."/>
            <person name="Schmutz J."/>
        </authorList>
    </citation>
    <scope>NUCLEOTIDE SEQUENCE</scope>
    <source>
        <strain evidence="3">AP13</strain>
    </source>
</reference>
<evidence type="ECO:0000256" key="1">
    <source>
        <dbReference type="SAM" id="MobiDB-lite"/>
    </source>
</evidence>
<dbReference type="PANTHER" id="PTHR33087">
    <property type="entry name" value="OS07G0539200 PROTEIN"/>
    <property type="match status" value="1"/>
</dbReference>
<gene>
    <name evidence="3" type="ORF">PVAP13_9NG223073</name>
</gene>
<dbReference type="SUPFAM" id="SSF57756">
    <property type="entry name" value="Retrovirus zinc finger-like domains"/>
    <property type="match status" value="1"/>
</dbReference>
<feature type="compositionally biased region" description="Pro residues" evidence="1">
    <location>
        <begin position="510"/>
        <end position="520"/>
    </location>
</feature>
<organism evidence="3 4">
    <name type="scientific">Panicum virgatum</name>
    <name type="common">Blackwell switchgrass</name>
    <dbReference type="NCBI Taxonomy" id="38727"/>
    <lineage>
        <taxon>Eukaryota</taxon>
        <taxon>Viridiplantae</taxon>
        <taxon>Streptophyta</taxon>
        <taxon>Embryophyta</taxon>
        <taxon>Tracheophyta</taxon>
        <taxon>Spermatophyta</taxon>
        <taxon>Magnoliopsida</taxon>
        <taxon>Liliopsida</taxon>
        <taxon>Poales</taxon>
        <taxon>Poaceae</taxon>
        <taxon>PACMAD clade</taxon>
        <taxon>Panicoideae</taxon>
        <taxon>Panicodae</taxon>
        <taxon>Paniceae</taxon>
        <taxon>Panicinae</taxon>
        <taxon>Panicum</taxon>
        <taxon>Panicum sect. Hiantes</taxon>
    </lineage>
</organism>
<proteinExistence type="predicted"/>
<evidence type="ECO:0000259" key="2">
    <source>
        <dbReference type="SMART" id="SM00343"/>
    </source>
</evidence>
<feature type="region of interest" description="Disordered" evidence="1">
    <location>
        <begin position="256"/>
        <end position="281"/>
    </location>
</feature>
<dbReference type="GO" id="GO:0008270">
    <property type="term" value="F:zinc ion binding"/>
    <property type="evidence" value="ECO:0007669"/>
    <property type="project" value="InterPro"/>
</dbReference>
<feature type="region of interest" description="Disordered" evidence="1">
    <location>
        <begin position="837"/>
        <end position="862"/>
    </location>
</feature>
<evidence type="ECO:0000313" key="4">
    <source>
        <dbReference type="Proteomes" id="UP000823388"/>
    </source>
</evidence>
<feature type="domain" description="CCHC-type" evidence="2">
    <location>
        <begin position="184"/>
        <end position="200"/>
    </location>
</feature>
<feature type="region of interest" description="Disordered" evidence="1">
    <location>
        <begin position="504"/>
        <end position="529"/>
    </location>
</feature>
<dbReference type="GO" id="GO:0003676">
    <property type="term" value="F:nucleic acid binding"/>
    <property type="evidence" value="ECO:0007669"/>
    <property type="project" value="InterPro"/>
</dbReference>
<feature type="compositionally biased region" description="Low complexity" evidence="1">
    <location>
        <begin position="22"/>
        <end position="33"/>
    </location>
</feature>
<accession>A0A8T0MIH8</accession>
<dbReference type="EMBL" id="CM029054">
    <property type="protein sequence ID" value="KAG2536815.1"/>
    <property type="molecule type" value="Genomic_DNA"/>
</dbReference>
<name>A0A8T0MIH8_PANVG</name>
<evidence type="ECO:0000313" key="3">
    <source>
        <dbReference type="EMBL" id="KAG2536815.1"/>
    </source>
</evidence>
<feature type="domain" description="CCHC-type" evidence="2">
    <location>
        <begin position="165"/>
        <end position="181"/>
    </location>
</feature>
<sequence>MERLVSPPVVRSPTSPPPPTPGTAATQRTAPHPTVTPPAPSSSLSPVPTGRSKFQRWQNASPPSGSPECSSPTPFKDALLRCAPPATSWMAPCDAARRVPPPVVSPPSRAEVTRIVLRPADRRALPVRRTDSDGWQEAKSRRARRARLRQARLPRRRVPGDLRGRCFNCFSEDHRAVACRSKPRCFVCRGLGHISYRCQRRRTDAGSTGQRRVWVPMDAAPAAGALGSVSTCSPPLPVATATRTCVEAAGVGRRRRRCRGRRAASPGGPPSPSVPGGDVEGDGGRCDVYSGLASSDDGSSAAVSRPRRIIDRSASIAQREEDLSKALVVSVFGDCLDGSASAISATIAARFELQSSQLFVRRFGPASFLVILQDEAAATRVFNGGRPIVTNSHRLHVRRWSRFINAKAASLPVAVEVELRGIPAHAWELPTAEALLNDFCWIGDLHPETAERRDVFRLAGWCSSLESVPSEVDLEIIEAPVAGDGGIPAKRSLLYPVEVSLVRHDQPDPAVHPTPPPPPPADRRRRRRWRRRYAQADAAALGSAGGGPEERVPVQQRLGSVRLSRGSVDGGRGTRGRGETEVVPSATGAYSLEELGGAAECLAARAVASPDAPVEIQHEELALQPEELIAEKLLVAPAPLLPATSPLVAAAALDFGFGGCSAGCASASPILPVETQHVEPASLLGAALDVGEVVTDVGDPLTLTVSAGEGVEGSMAPLISTSDASAPPALHSSPTFSEDPSLEALEALVFVETAVSRATAPHGGVDGGLRVYYRRKQRSRQPSPPPTEVAPPQLAVAPTGCSPGAGEAQSPATLRRMEFIDNLTKKTDSIVALPPVINKRRNRAPPPTSAPRRSRRNAGLSAEFGGIPDIGARKTVIRSLDIAMEQEHIDQRVLNDYAKLFSNLLSMSHVQALAALFGWNVPE</sequence>